<dbReference type="SUPFAM" id="SSF50104">
    <property type="entry name" value="Translation proteins SH3-like domain"/>
    <property type="match status" value="1"/>
</dbReference>
<reference evidence="8" key="1">
    <citation type="submission" date="2010-02" db="EMBL/GenBank/DDBJ databases">
        <title>Complete sequence of Aciduliprofundum boonei T469.</title>
        <authorList>
            <consortium name="US DOE Joint Genome Institute"/>
            <person name="Lucas S."/>
            <person name="Copeland A."/>
            <person name="Lapidus A."/>
            <person name="Cheng J.-F."/>
            <person name="Bruce D."/>
            <person name="Goodwin L."/>
            <person name="Pitluck S."/>
            <person name="Saunders E."/>
            <person name="Detter J.C."/>
            <person name="Han C."/>
            <person name="Tapia R."/>
            <person name="Land M."/>
            <person name="Hauser L."/>
            <person name="Kyrpides N."/>
            <person name="Mikhailova N."/>
            <person name="Flores G."/>
            <person name="Reysenbach A.-L."/>
            <person name="Woyke T."/>
        </authorList>
    </citation>
    <scope>NUCLEOTIDE SEQUENCE</scope>
    <source>
        <strain evidence="8">T469</strain>
    </source>
</reference>
<dbReference type="STRING" id="439481.Aboo_0864"/>
<evidence type="ECO:0000256" key="5">
    <source>
        <dbReference type="NCBIfam" id="TIGR00405"/>
    </source>
</evidence>
<sequence>MIDVSLNTELFRIPAGRIAEIVIVISNKGEKKEKVTFKVLSQLNMKDPSLEWSVNIIGVEKDEVKLLVTKEENKELEYELQVQPNKRKEIYVNITAPRAAEIGDYGIFKFEVIHSEGLWSKDVRINIEAAIVAVKTTIGQEVKVARDIGMKAKIHGWKEIFSVLAPYNLKGYVFVETSRPDKVLSLIRGIKDAKGVVRGEMHLEEIKHYLTPTPTIHRISVGDIVELVEGPFKGEHAKVIQIDEAKDEITVELFEAMVPIPITVKAEAVRLLEKEGE</sequence>
<name>B5IAH1_ACIB4</name>
<dbReference type="NCBIfam" id="TIGR00405">
    <property type="entry name" value="KOW_elon_Spt5"/>
    <property type="match status" value="1"/>
</dbReference>
<dbReference type="InterPro" id="IPR011590">
    <property type="entry name" value="Spt5_arc"/>
</dbReference>
<evidence type="ECO:0000256" key="1">
    <source>
        <dbReference type="ARBA" id="ARBA00006956"/>
    </source>
</evidence>
<dbReference type="AlphaFoldDB" id="B5IAH1"/>
<keyword evidence="2 4" id="KW-0805">Transcription regulation</keyword>
<dbReference type="GeneID" id="8827814"/>
<evidence type="ECO:0000256" key="2">
    <source>
        <dbReference type="ARBA" id="ARBA00023015"/>
    </source>
</evidence>
<evidence type="ECO:0000259" key="7">
    <source>
        <dbReference type="SMART" id="SM00739"/>
    </source>
</evidence>
<dbReference type="KEGG" id="abi:Aboo_0864"/>
<dbReference type="InterPro" id="IPR008991">
    <property type="entry name" value="Translation_prot_SH3-like_sf"/>
</dbReference>
<comment type="similarity">
    <text evidence="4">Belongs to the archaeal Spt5 family.</text>
</comment>
<dbReference type="GO" id="GO:0003746">
    <property type="term" value="F:translation elongation factor activity"/>
    <property type="evidence" value="ECO:0007669"/>
    <property type="project" value="InterPro"/>
</dbReference>
<protein>
    <recommendedName>
        <fullName evidence="4 5">Transcription elongation factor Spt5</fullName>
    </recommendedName>
</protein>
<dbReference type="HOGENOM" id="CLU_929443_0_0_2"/>
<organism evidence="8 9">
    <name type="scientific">Aciduliprofundum boonei (strain DSM 19572 / T469)</name>
    <dbReference type="NCBI Taxonomy" id="439481"/>
    <lineage>
        <taxon>Archaea</taxon>
        <taxon>Methanobacteriati</taxon>
        <taxon>Thermoplasmatota</taxon>
        <taxon>DHVE2 group</taxon>
        <taxon>Candidatus Aciduliprofundum</taxon>
    </lineage>
</organism>
<feature type="domain" description="NusG-like N-terminal" evidence="6">
    <location>
        <begin position="128"/>
        <end position="213"/>
    </location>
</feature>
<comment type="subunit">
    <text evidence="4">Heterodimer composed of Spt4 and Spt5. Interacts with RNA polymerase (RNAP).</text>
</comment>
<dbReference type="OrthoDB" id="371863at2157"/>
<evidence type="ECO:0000313" key="9">
    <source>
        <dbReference type="Proteomes" id="UP000001400"/>
    </source>
</evidence>
<proteinExistence type="inferred from homology"/>
<accession>B5IAH1</accession>
<dbReference type="GO" id="GO:0006354">
    <property type="term" value="P:DNA-templated transcription elongation"/>
    <property type="evidence" value="ECO:0007669"/>
    <property type="project" value="InterPro"/>
</dbReference>
<dbReference type="InterPro" id="IPR014722">
    <property type="entry name" value="Rib_uL2_dom2"/>
</dbReference>
<comment type="function">
    <text evidence="4">Stimulates transcription elongation.</text>
</comment>
<feature type="domain" description="KOW" evidence="7">
    <location>
        <begin position="218"/>
        <end position="245"/>
    </location>
</feature>
<keyword evidence="9" id="KW-1185">Reference proteome</keyword>
<dbReference type="InterPro" id="IPR005824">
    <property type="entry name" value="KOW"/>
</dbReference>
<dbReference type="Pfam" id="PF00467">
    <property type="entry name" value="KOW"/>
    <property type="match status" value="1"/>
</dbReference>
<gene>
    <name evidence="4" type="primary">spt5</name>
    <name evidence="8" type="ordered locus">Aboo_0864</name>
</gene>
<dbReference type="CDD" id="cd09887">
    <property type="entry name" value="NGN_Arch"/>
    <property type="match status" value="1"/>
</dbReference>
<dbReference type="InterPro" id="IPR006645">
    <property type="entry name" value="NGN-like_dom"/>
</dbReference>
<keyword evidence="3 4" id="KW-0804">Transcription</keyword>
<evidence type="ECO:0000259" key="6">
    <source>
        <dbReference type="SMART" id="SM00738"/>
    </source>
</evidence>
<dbReference type="GO" id="GO:0006355">
    <property type="term" value="P:regulation of DNA-templated transcription"/>
    <property type="evidence" value="ECO:0007669"/>
    <property type="project" value="UniProtKB-UniRule"/>
</dbReference>
<dbReference type="Pfam" id="PF03439">
    <property type="entry name" value="Spt5-NGN"/>
    <property type="match status" value="1"/>
</dbReference>
<dbReference type="eggNOG" id="arCOG01920">
    <property type="taxonomic scope" value="Archaea"/>
</dbReference>
<dbReference type="Gene3D" id="2.30.30.30">
    <property type="match status" value="1"/>
</dbReference>
<evidence type="ECO:0000256" key="4">
    <source>
        <dbReference type="HAMAP-Rule" id="MF_00950"/>
    </source>
</evidence>
<dbReference type="RefSeq" id="WP_008082255.1">
    <property type="nucleotide sequence ID" value="NC_013926.1"/>
</dbReference>
<dbReference type="SMART" id="SM00739">
    <property type="entry name" value="KOW"/>
    <property type="match status" value="1"/>
</dbReference>
<dbReference type="EMBL" id="CP001941">
    <property type="protein sequence ID" value="ADD08673.1"/>
    <property type="molecule type" value="Genomic_DNA"/>
</dbReference>
<evidence type="ECO:0000256" key="3">
    <source>
        <dbReference type="ARBA" id="ARBA00023163"/>
    </source>
</evidence>
<dbReference type="InterPro" id="IPR036735">
    <property type="entry name" value="NGN_dom_sf"/>
</dbReference>
<comment type="similarity">
    <text evidence="1">Belongs to the SPT5 family.</text>
</comment>
<dbReference type="SMART" id="SM00738">
    <property type="entry name" value="NGN"/>
    <property type="match status" value="1"/>
</dbReference>
<dbReference type="Proteomes" id="UP000001400">
    <property type="component" value="Chromosome"/>
</dbReference>
<dbReference type="HAMAP" id="MF_00950">
    <property type="entry name" value="Spt5_arch"/>
    <property type="match status" value="1"/>
</dbReference>
<dbReference type="Gene3D" id="3.30.70.940">
    <property type="entry name" value="NusG, N-terminal domain"/>
    <property type="match status" value="1"/>
</dbReference>
<evidence type="ECO:0000313" key="8">
    <source>
        <dbReference type="EMBL" id="ADD08673.1"/>
    </source>
</evidence>
<dbReference type="InterPro" id="IPR005100">
    <property type="entry name" value="NGN-domain"/>
</dbReference>
<dbReference type="CDD" id="cd06091">
    <property type="entry name" value="KOW_NusG"/>
    <property type="match status" value="1"/>
</dbReference>